<dbReference type="Pfam" id="PF16407">
    <property type="entry name" value="PKD_2"/>
    <property type="match status" value="1"/>
</dbReference>
<reference evidence="2 3" key="1">
    <citation type="submission" date="2018-04" db="EMBL/GenBank/DDBJ databases">
        <title>Genomic Encyclopedia of Archaeal and Bacterial Type Strains, Phase II (KMG-II): from individual species to whole genera.</title>
        <authorList>
            <person name="Goeker M."/>
        </authorList>
    </citation>
    <scope>NUCLEOTIDE SEQUENCE [LARGE SCALE GENOMIC DNA]</scope>
    <source>
        <strain evidence="2 3">DSM 28823</strain>
    </source>
</reference>
<sequence length="517" mass="57795">MRKLFFAILLTLAIAALVPSCYKDHGNYDYIDADELAIDTTGVTKASPYFTVHLGDTIKVNPMVDYAHPENLSYTWFLLPFPYETEIVGNTTQYPAPDTIAHTLDLDWIVDVEPGGYRYYLEVKDTVLGLSDNIYPNHSNYLNVVSASSFYGLMCLTEYDGNTDIDIYYTPLALIFSAETKQHFYSEKTGSMIPGSPSTFGYCSKGYYYAFTNQEGRRLDKNDFLTMENFDEMFYSAPSLNAREYQYVKNQELLVNDGKLHVINNNLSNDRKFSSAISGDYEAFPYITQKGYSNSSGAACVIFDEESKSFMRYYTGGTSFSKYGAASAGAYVDARNLPSLPLAMFTYNGDYTGVVLRDEDGKMALWLYNLWASDDSDLSGNGSRSKIDLSACEDIENATMFYAESSGTTFHYATDKAIYGFSITSGETTSNKVYDLPEGDEVTAMYSIPAKGFPTGGRVYWFATWNEASKNGKIVECEIDPYSGKLDWFWGMMFGLPGPNPSVTEGYGKIVRMKVGI</sequence>
<name>A0A2T5BXQ9_9BACT</name>
<keyword evidence="1" id="KW-0732">Signal</keyword>
<protein>
    <submittedName>
        <fullName evidence="2">PKD family protein</fullName>
    </submittedName>
</protein>
<dbReference type="RefSeq" id="WP_107823683.1">
    <property type="nucleotide sequence ID" value="NZ_OY782574.1"/>
</dbReference>
<comment type="caution">
    <text evidence="2">The sequence shown here is derived from an EMBL/GenBank/DDBJ whole genome shotgun (WGS) entry which is preliminary data.</text>
</comment>
<dbReference type="InterPro" id="IPR032183">
    <property type="entry name" value="PKD-like"/>
</dbReference>
<accession>A0A2T5BXQ9</accession>
<evidence type="ECO:0000313" key="3">
    <source>
        <dbReference type="Proteomes" id="UP000243525"/>
    </source>
</evidence>
<dbReference type="OrthoDB" id="618659at2"/>
<dbReference type="EMBL" id="QAAD01000025">
    <property type="protein sequence ID" value="PTN05926.1"/>
    <property type="molecule type" value="Genomic_DNA"/>
</dbReference>
<keyword evidence="3" id="KW-1185">Reference proteome</keyword>
<organism evidence="2 3">
    <name type="scientific">Mangrovibacterium marinum</name>
    <dbReference type="NCBI Taxonomy" id="1639118"/>
    <lineage>
        <taxon>Bacteria</taxon>
        <taxon>Pseudomonadati</taxon>
        <taxon>Bacteroidota</taxon>
        <taxon>Bacteroidia</taxon>
        <taxon>Marinilabiliales</taxon>
        <taxon>Prolixibacteraceae</taxon>
        <taxon>Mangrovibacterium</taxon>
    </lineage>
</organism>
<proteinExistence type="predicted"/>
<gene>
    <name evidence="2" type="ORF">C8N47_12523</name>
</gene>
<feature type="signal peptide" evidence="1">
    <location>
        <begin position="1"/>
        <end position="23"/>
    </location>
</feature>
<evidence type="ECO:0000313" key="2">
    <source>
        <dbReference type="EMBL" id="PTN05926.1"/>
    </source>
</evidence>
<feature type="chain" id="PRO_5015511915" evidence="1">
    <location>
        <begin position="24"/>
        <end position="517"/>
    </location>
</feature>
<dbReference type="Proteomes" id="UP000243525">
    <property type="component" value="Unassembled WGS sequence"/>
</dbReference>
<dbReference type="AlphaFoldDB" id="A0A2T5BXQ9"/>
<evidence type="ECO:0000256" key="1">
    <source>
        <dbReference type="SAM" id="SignalP"/>
    </source>
</evidence>